<dbReference type="GO" id="GO:0004190">
    <property type="term" value="F:aspartic-type endopeptidase activity"/>
    <property type="evidence" value="ECO:0007669"/>
    <property type="project" value="InterPro"/>
</dbReference>
<feature type="transmembrane region" description="Helical" evidence="1">
    <location>
        <begin position="6"/>
        <end position="25"/>
    </location>
</feature>
<dbReference type="EMBL" id="QBKS01000001">
    <property type="protein sequence ID" value="PTX55699.1"/>
    <property type="molecule type" value="Genomic_DNA"/>
</dbReference>
<dbReference type="InterPro" id="IPR034122">
    <property type="entry name" value="Retropepsin-like_bacterial"/>
</dbReference>
<dbReference type="InterPro" id="IPR021109">
    <property type="entry name" value="Peptidase_aspartic_dom_sf"/>
</dbReference>
<dbReference type="Proteomes" id="UP000243978">
    <property type="component" value="Unassembled WGS sequence"/>
</dbReference>
<proteinExistence type="predicted"/>
<comment type="caution">
    <text evidence="2">The sequence shown here is derived from an EMBL/GenBank/DDBJ whole genome shotgun (WGS) entry which is preliminary data.</text>
</comment>
<name>A0A2T6BI14_9RHOB</name>
<evidence type="ECO:0000256" key="1">
    <source>
        <dbReference type="SAM" id="Phobius"/>
    </source>
</evidence>
<keyword evidence="1" id="KW-0472">Membrane</keyword>
<dbReference type="InterPro" id="IPR011969">
    <property type="entry name" value="Clan_AA_Asp_peptidase_C"/>
</dbReference>
<keyword evidence="1" id="KW-0812">Transmembrane</keyword>
<dbReference type="RefSeq" id="WP_107843962.1">
    <property type="nucleotide sequence ID" value="NZ_QBKS01000001.1"/>
</dbReference>
<keyword evidence="3" id="KW-1185">Reference proteome</keyword>
<dbReference type="NCBIfam" id="TIGR02281">
    <property type="entry name" value="clan_AA_DTGA"/>
    <property type="match status" value="1"/>
</dbReference>
<dbReference type="InterPro" id="IPR001969">
    <property type="entry name" value="Aspartic_peptidase_AS"/>
</dbReference>
<dbReference type="OrthoDB" id="7595324at2"/>
<dbReference type="SUPFAM" id="SSF50630">
    <property type="entry name" value="Acid proteases"/>
    <property type="match status" value="1"/>
</dbReference>
<keyword evidence="2" id="KW-0645">Protease</keyword>
<keyword evidence="2" id="KW-0378">Hydrolase</keyword>
<gene>
    <name evidence="2" type="ORF">C8N43_0339</name>
</gene>
<accession>A0A2T6BI14</accession>
<evidence type="ECO:0000313" key="2">
    <source>
        <dbReference type="EMBL" id="PTX55699.1"/>
    </source>
</evidence>
<dbReference type="Pfam" id="PF13975">
    <property type="entry name" value="gag-asp_proteas"/>
    <property type="match status" value="1"/>
</dbReference>
<dbReference type="CDD" id="cd05483">
    <property type="entry name" value="retropepsin_like_bacteria"/>
    <property type="match status" value="1"/>
</dbReference>
<organism evidence="2 3">
    <name type="scientific">Litoreibacter ponti</name>
    <dbReference type="NCBI Taxonomy" id="1510457"/>
    <lineage>
        <taxon>Bacteria</taxon>
        <taxon>Pseudomonadati</taxon>
        <taxon>Pseudomonadota</taxon>
        <taxon>Alphaproteobacteria</taxon>
        <taxon>Rhodobacterales</taxon>
        <taxon>Roseobacteraceae</taxon>
        <taxon>Litoreibacter</taxon>
    </lineage>
</organism>
<dbReference type="AlphaFoldDB" id="A0A2T6BI14"/>
<reference evidence="2 3" key="1">
    <citation type="submission" date="2018-04" db="EMBL/GenBank/DDBJ databases">
        <title>Genomic Encyclopedia of Archaeal and Bacterial Type Strains, Phase II (KMG-II): from individual species to whole genera.</title>
        <authorList>
            <person name="Goeker M."/>
        </authorList>
    </citation>
    <scope>NUCLEOTIDE SEQUENCE [LARGE SCALE GENOMIC DNA]</scope>
    <source>
        <strain evidence="2 3">DSM 100977</strain>
    </source>
</reference>
<dbReference type="GO" id="GO:0006508">
    <property type="term" value="P:proteolysis"/>
    <property type="evidence" value="ECO:0007669"/>
    <property type="project" value="UniProtKB-KW"/>
</dbReference>
<keyword evidence="1" id="KW-1133">Transmembrane helix</keyword>
<sequence length="193" mass="21345">MTDDDYGRLIYLVLLGAVVGGYFLVSQRDRIGEALRGAMLWGIIFVGVIIGYGLWNDLSQTVMPRQTVLTEQGRIELPRQSDGHYYMTLNVGETPVNFIVDTGASNVVLSKQDAARVGISEDELFFTGRASTANGMVRTARVTLDDVTLGGIDEGSVRAYVNDGELETSLLGMDYLERFERIEINRGTLILER</sequence>
<evidence type="ECO:0000313" key="3">
    <source>
        <dbReference type="Proteomes" id="UP000243978"/>
    </source>
</evidence>
<feature type="transmembrane region" description="Helical" evidence="1">
    <location>
        <begin position="37"/>
        <end position="55"/>
    </location>
</feature>
<protein>
    <submittedName>
        <fullName evidence="2">Aspartyl protease family protein</fullName>
    </submittedName>
</protein>
<dbReference type="PROSITE" id="PS00141">
    <property type="entry name" value="ASP_PROTEASE"/>
    <property type="match status" value="1"/>
</dbReference>
<dbReference type="Gene3D" id="2.40.70.10">
    <property type="entry name" value="Acid Proteases"/>
    <property type="match status" value="1"/>
</dbReference>